<dbReference type="PROSITE" id="PS00455">
    <property type="entry name" value="AMP_BINDING"/>
    <property type="match status" value="1"/>
</dbReference>
<dbReference type="Gene3D" id="3.30.300.30">
    <property type="match status" value="1"/>
</dbReference>
<protein>
    <recommendedName>
        <fullName evidence="6">AMP-dependent synthetase/ligase domain-containing protein</fullName>
    </recommendedName>
</protein>
<evidence type="ECO:0000256" key="2">
    <source>
        <dbReference type="ARBA" id="ARBA00023140"/>
    </source>
</evidence>
<dbReference type="EMBL" id="GEDC01010514">
    <property type="protein sequence ID" value="JAS26784.1"/>
    <property type="molecule type" value="Transcribed_RNA"/>
</dbReference>
<feature type="domain" description="AMP-binding enzyme C-terminal" evidence="4">
    <location>
        <begin position="455"/>
        <end position="523"/>
    </location>
</feature>
<organism evidence="5">
    <name type="scientific">Clastoptera arizonana</name>
    <name type="common">Arizona spittle bug</name>
    <dbReference type="NCBI Taxonomy" id="38151"/>
    <lineage>
        <taxon>Eukaryota</taxon>
        <taxon>Metazoa</taxon>
        <taxon>Ecdysozoa</taxon>
        <taxon>Arthropoda</taxon>
        <taxon>Hexapoda</taxon>
        <taxon>Insecta</taxon>
        <taxon>Pterygota</taxon>
        <taxon>Neoptera</taxon>
        <taxon>Paraneoptera</taxon>
        <taxon>Hemiptera</taxon>
        <taxon>Auchenorrhyncha</taxon>
        <taxon>Cercopoidea</taxon>
        <taxon>Clastopteridae</taxon>
        <taxon>Clastoptera</taxon>
    </lineage>
</organism>
<dbReference type="GO" id="GO:0003824">
    <property type="term" value="F:catalytic activity"/>
    <property type="evidence" value="ECO:0007669"/>
    <property type="project" value="UniProtKB-ARBA"/>
</dbReference>
<reference evidence="5" key="1">
    <citation type="submission" date="2015-12" db="EMBL/GenBank/DDBJ databases">
        <title>De novo transcriptome assembly of four potential Pierce s Disease insect vectors from Arizona vineyards.</title>
        <authorList>
            <person name="Tassone E.E."/>
        </authorList>
    </citation>
    <scope>NUCLEOTIDE SEQUENCE</scope>
</reference>
<dbReference type="Pfam" id="PF13193">
    <property type="entry name" value="AMP-binding_C"/>
    <property type="match status" value="1"/>
</dbReference>
<sequence length="548" mass="61610">MALNSEQNLDPNDSKKDIKSWSMYILESLGSKKDIKSWSMYIYNGLKQHPGANLSQIEADTGRTLTYSEVLNKCACLVPGLVSLGVNRNSKIMIFTYNSQEAHLLILSCIFIGAAIVPTDPSYQDDEILYLLNLIEPDIIFSEKGSIFERLHNVLPLINFAKPRLIKNDNESPDLKFVDLLFEADPDFTPLYKISEDDHVFAIMFSSGTTGRPKSIMLPDSYFLNEREGRATGQRTLILSSVSWGSGLYSLTSSINRGYTMLYFQERKGEVYLLETVQKYKVKAIVGNPSFFLRMAFHPRLSEYDTSSLIFLYSLGAGLRKENQQLISTKLLNGCNTLLQVYGATEMGVGVASSLSENRMGSCGRVVKGVDFKVIDPQTGNVVGANVEGELYFRRSNLMLGYFKDPISTAAAIDKDGWYRTGDIGHFDNDGFVYILDRMKEIINYKNHKISPSDIEYSLLKHPKIEGVLAVGVPHPKDGEWPAVIVVCKEDISRKEIIDYIAANMSEEFVPRGGIEFSDSIPEVNGKIRRCIKEKYLPIFLKDLKNKD</sequence>
<keyword evidence="2" id="KW-0576">Peroxisome</keyword>
<dbReference type="InterPro" id="IPR045851">
    <property type="entry name" value="AMP-bd_C_sf"/>
</dbReference>
<proteinExistence type="predicted"/>
<dbReference type="SUPFAM" id="SSF56801">
    <property type="entry name" value="Acetyl-CoA synthetase-like"/>
    <property type="match status" value="1"/>
</dbReference>
<gene>
    <name evidence="5" type="ORF">g.38795</name>
</gene>
<accession>A0A1B6DM84</accession>
<dbReference type="PANTHER" id="PTHR24096">
    <property type="entry name" value="LONG-CHAIN-FATTY-ACID--COA LIGASE"/>
    <property type="match status" value="1"/>
</dbReference>
<dbReference type="Gene3D" id="3.40.50.12780">
    <property type="entry name" value="N-terminal domain of ligase-like"/>
    <property type="match status" value="1"/>
</dbReference>
<dbReference type="InterPro" id="IPR042099">
    <property type="entry name" value="ANL_N_sf"/>
</dbReference>
<evidence type="ECO:0000259" key="4">
    <source>
        <dbReference type="Pfam" id="PF13193"/>
    </source>
</evidence>
<feature type="domain" description="AMP-dependent synthetase/ligase" evidence="3">
    <location>
        <begin position="60"/>
        <end position="403"/>
    </location>
</feature>
<evidence type="ECO:0008006" key="6">
    <source>
        <dbReference type="Google" id="ProtNLM"/>
    </source>
</evidence>
<dbReference type="InterPro" id="IPR020845">
    <property type="entry name" value="AMP-binding_CS"/>
</dbReference>
<dbReference type="Pfam" id="PF00501">
    <property type="entry name" value="AMP-binding"/>
    <property type="match status" value="1"/>
</dbReference>
<dbReference type="AlphaFoldDB" id="A0A1B6DM84"/>
<comment type="subcellular location">
    <subcellularLocation>
        <location evidence="1">Peroxisome</location>
    </subcellularLocation>
</comment>
<dbReference type="GO" id="GO:0005777">
    <property type="term" value="C:peroxisome"/>
    <property type="evidence" value="ECO:0007669"/>
    <property type="project" value="UniProtKB-SubCell"/>
</dbReference>
<evidence type="ECO:0000256" key="1">
    <source>
        <dbReference type="ARBA" id="ARBA00004275"/>
    </source>
</evidence>
<evidence type="ECO:0000259" key="3">
    <source>
        <dbReference type="Pfam" id="PF00501"/>
    </source>
</evidence>
<name>A0A1B6DM84_9HEMI</name>
<dbReference type="InterPro" id="IPR000873">
    <property type="entry name" value="AMP-dep_synth/lig_dom"/>
</dbReference>
<evidence type="ECO:0000313" key="5">
    <source>
        <dbReference type="EMBL" id="JAS26784.1"/>
    </source>
</evidence>
<dbReference type="InterPro" id="IPR025110">
    <property type="entry name" value="AMP-bd_C"/>
</dbReference>